<comment type="caution">
    <text evidence="1">The sequence shown here is derived from an EMBL/GenBank/DDBJ whole genome shotgun (WGS) entry which is preliminary data.</text>
</comment>
<accession>A0A812QCX8</accession>
<dbReference type="OrthoDB" id="409601at2759"/>
<protein>
    <submittedName>
        <fullName evidence="1">Uncharacterized protein</fullName>
    </submittedName>
</protein>
<sequence>MAEARNTAGASRVQRKRDLQMKAVMTAEVPTLLGGQQMPMEAVTGHIQKPTTATLAWRSGLEILTPEGSTRVTPMANLVLQKPVVRQHDMKQALKQQILDIPNIDKIVEEQDTPEETNVYKQKAAEMKLERARSKCPRHQEQNCDEITPEALALGLVTEDVRVDLKVPLSNLYKTT</sequence>
<gene>
    <name evidence="1" type="ORF">SNEC2469_LOCUS10112</name>
</gene>
<dbReference type="Proteomes" id="UP000601435">
    <property type="component" value="Unassembled WGS sequence"/>
</dbReference>
<keyword evidence="2" id="KW-1185">Reference proteome</keyword>
<evidence type="ECO:0000313" key="1">
    <source>
        <dbReference type="EMBL" id="CAE7375174.1"/>
    </source>
</evidence>
<proteinExistence type="predicted"/>
<organism evidence="1 2">
    <name type="scientific">Symbiodinium necroappetens</name>
    <dbReference type="NCBI Taxonomy" id="1628268"/>
    <lineage>
        <taxon>Eukaryota</taxon>
        <taxon>Sar</taxon>
        <taxon>Alveolata</taxon>
        <taxon>Dinophyceae</taxon>
        <taxon>Suessiales</taxon>
        <taxon>Symbiodiniaceae</taxon>
        <taxon>Symbiodinium</taxon>
    </lineage>
</organism>
<dbReference type="AlphaFoldDB" id="A0A812QCX8"/>
<name>A0A812QCX8_9DINO</name>
<reference evidence="1" key="1">
    <citation type="submission" date="2021-02" db="EMBL/GenBank/DDBJ databases">
        <authorList>
            <person name="Dougan E. K."/>
            <person name="Rhodes N."/>
            <person name="Thang M."/>
            <person name="Chan C."/>
        </authorList>
    </citation>
    <scope>NUCLEOTIDE SEQUENCE</scope>
</reference>
<dbReference type="EMBL" id="CAJNJA010016142">
    <property type="protein sequence ID" value="CAE7375174.1"/>
    <property type="molecule type" value="Genomic_DNA"/>
</dbReference>
<evidence type="ECO:0000313" key="2">
    <source>
        <dbReference type="Proteomes" id="UP000601435"/>
    </source>
</evidence>